<dbReference type="PANTHER" id="PTHR30050:SF2">
    <property type="entry name" value="CHROMOSOMAL REPLICATION INITIATOR PROTEIN DNAA"/>
    <property type="match status" value="1"/>
</dbReference>
<protein>
    <recommendedName>
        <fullName evidence="8 9">Chromosomal replication initiator protein DnaA</fullName>
    </recommendedName>
</protein>
<dbReference type="InterPro" id="IPR018312">
    <property type="entry name" value="Chromosome_initiator_DnaA_CS"/>
</dbReference>
<dbReference type="PANTHER" id="PTHR30050">
    <property type="entry name" value="CHROMOSOMAL REPLICATION INITIATOR PROTEIN DNAA"/>
    <property type="match status" value="1"/>
</dbReference>
<evidence type="ECO:0000256" key="1">
    <source>
        <dbReference type="ARBA" id="ARBA00006583"/>
    </source>
</evidence>
<dbReference type="PRINTS" id="PR00051">
    <property type="entry name" value="DNAA"/>
</dbReference>
<dbReference type="InterPro" id="IPR027417">
    <property type="entry name" value="P-loop_NTPase"/>
</dbReference>
<evidence type="ECO:0000256" key="4">
    <source>
        <dbReference type="ARBA" id="ARBA00022741"/>
    </source>
</evidence>
<dbReference type="CDD" id="cd06571">
    <property type="entry name" value="Bac_DnaA_C"/>
    <property type="match status" value="1"/>
</dbReference>
<dbReference type="EMBL" id="BMYV01000003">
    <property type="protein sequence ID" value="GGX74764.1"/>
    <property type="molecule type" value="Genomic_DNA"/>
</dbReference>
<keyword evidence="6 8" id="KW-0446">Lipid-binding</keyword>
<keyword evidence="4 8" id="KW-0547">Nucleotide-binding</keyword>
<feature type="domain" description="Chromosomal replication initiator DnaA C-terminal" evidence="14">
    <location>
        <begin position="413"/>
        <end position="482"/>
    </location>
</feature>
<comment type="subunit">
    <text evidence="8">Oligomerizes as a right-handed, spiral filament on DNA at oriC.</text>
</comment>
<comment type="subcellular location">
    <subcellularLocation>
        <location evidence="8">Cytoplasm</location>
    </subcellularLocation>
</comment>
<feature type="region of interest" description="Domain I, interacts with DnaA modulators" evidence="8">
    <location>
        <begin position="1"/>
        <end position="127"/>
    </location>
</feature>
<dbReference type="SUPFAM" id="SSF48295">
    <property type="entry name" value="TrpR-like"/>
    <property type="match status" value="1"/>
</dbReference>
<reference evidence="15 16" key="1">
    <citation type="journal article" date="2014" name="Int. J. Syst. Evol. Microbiol.">
        <title>Complete genome sequence of Corynebacterium casei LMG S-19264T (=DSM 44701T), isolated from a smear-ripened cheese.</title>
        <authorList>
            <consortium name="US DOE Joint Genome Institute (JGI-PGF)"/>
            <person name="Walter F."/>
            <person name="Albersmeier A."/>
            <person name="Kalinowski J."/>
            <person name="Ruckert C."/>
        </authorList>
    </citation>
    <scope>NUCLEOTIDE SEQUENCE [LARGE SCALE GENOMIC DNA]</scope>
    <source>
        <strain evidence="15 16">KCTC 23968</strain>
    </source>
</reference>
<comment type="function">
    <text evidence="8 10">Plays an essential role in the initiation and regulation of chromosomal replication. ATP-DnaA binds to the origin of replication (oriC) to initiate formation of the DNA replication initiation complex once per cell cycle. Binds the DnaA box (a 9 base pair repeat at the origin) and separates the double-stranded (ds)DNA. Forms a right-handed helical filament on oriC DNA; dsDNA binds to the exterior of the filament while single-stranded (ss)DNA is stabiized in the filament's interior. The ATP-DnaA-oriC complex binds and stabilizes one strand of the AT-rich DNA unwinding element (DUE), permitting loading of DNA polymerase. After initiation quickly degrades to an ADP-DnaA complex that is not apt for DNA replication. Binds acidic phospholipids.</text>
</comment>
<evidence type="ECO:0000256" key="5">
    <source>
        <dbReference type="ARBA" id="ARBA00022840"/>
    </source>
</evidence>
<dbReference type="Pfam" id="PF08299">
    <property type="entry name" value="Bac_DnaA_C"/>
    <property type="match status" value="1"/>
</dbReference>
<comment type="caution">
    <text evidence="15">The sequence shown here is derived from an EMBL/GenBank/DDBJ whole genome shotgun (WGS) entry which is preliminary data.</text>
</comment>
<sequence>MGRVADNMTTAKAPDLYTGEPPLQSAHNTWKLVKTDLAYALGPNVHRSWTGRLHITQADESVVTLSAPTRFIASKIETQFADTVRRLWDKHDQVDPPRRLAFAANPSAAVRSTAAIPGPKAASERAAPAPALRGQPSAPISPVAATRPAPSKTSESPRDRFTFENFVVGASNELAMAVARQVASQTGTGRAPQYNPIVIHGSNGMGKTHLLYAIETAIRDANPEKRMRFISAEDFVSTFVASVRGQGREGMAAFKASLRDVDLLVIDDAHFIADKPGSQEELLHTLVSLVDSGKQILIAADRHPDKIEKASERLKSYMSSGLVCKIGAADYELRLRILDRLIARRRASGHLDLAIPQNARDHLAARMNATPRDLEGAFNQIVAQSEFLGTAITLESVQETLSDSRYMMGQRLTVDRIQRAVCEVFSVTPTDMVSKRRARIIARPRQVAMYLCKKLTKRSLPDIGRRFGGRDHTTVMHAVKRIDALRADDPSFNAQIEAVETLLKA</sequence>
<evidence type="ECO:0000259" key="13">
    <source>
        <dbReference type="SMART" id="SM00382"/>
    </source>
</evidence>
<dbReference type="Proteomes" id="UP000600865">
    <property type="component" value="Unassembled WGS sequence"/>
</dbReference>
<dbReference type="InterPro" id="IPR013159">
    <property type="entry name" value="DnaA_C"/>
</dbReference>
<dbReference type="GO" id="GO:0008289">
    <property type="term" value="F:lipid binding"/>
    <property type="evidence" value="ECO:0007669"/>
    <property type="project" value="UniProtKB-KW"/>
</dbReference>
<evidence type="ECO:0000256" key="11">
    <source>
        <dbReference type="RuleBase" id="RU004227"/>
    </source>
</evidence>
<organism evidence="15 16">
    <name type="scientific">Litorimonas cladophorae</name>
    <dbReference type="NCBI Taxonomy" id="1220491"/>
    <lineage>
        <taxon>Bacteria</taxon>
        <taxon>Pseudomonadati</taxon>
        <taxon>Pseudomonadota</taxon>
        <taxon>Alphaproteobacteria</taxon>
        <taxon>Maricaulales</taxon>
        <taxon>Robiginitomaculaceae</taxon>
    </lineage>
</organism>
<evidence type="ECO:0000256" key="3">
    <source>
        <dbReference type="ARBA" id="ARBA00022705"/>
    </source>
</evidence>
<feature type="region of interest" description="Domain IV, binds dsDNA" evidence="8">
    <location>
        <begin position="386"/>
        <end position="505"/>
    </location>
</feature>
<keyword evidence="2 8" id="KW-0963">Cytoplasm</keyword>
<evidence type="ECO:0000256" key="12">
    <source>
        <dbReference type="SAM" id="MobiDB-lite"/>
    </source>
</evidence>
<evidence type="ECO:0000313" key="16">
    <source>
        <dbReference type="Proteomes" id="UP000600865"/>
    </source>
</evidence>
<comment type="caution">
    <text evidence="8">Lacks conserved residue(s) required for the propagation of feature annotation.</text>
</comment>
<dbReference type="HAMAP" id="MF_00377">
    <property type="entry name" value="DnaA_bact"/>
    <property type="match status" value="1"/>
</dbReference>
<dbReference type="SUPFAM" id="SSF52540">
    <property type="entry name" value="P-loop containing nucleoside triphosphate hydrolases"/>
    <property type="match status" value="1"/>
</dbReference>
<proteinExistence type="inferred from homology"/>
<feature type="region of interest" description="Disordered" evidence="12">
    <location>
        <begin position="1"/>
        <end position="20"/>
    </location>
</feature>
<comment type="similarity">
    <text evidence="1 8 11">Belongs to the DnaA family.</text>
</comment>
<feature type="binding site" evidence="8">
    <location>
        <position position="207"/>
    </location>
    <ligand>
        <name>ATP</name>
        <dbReference type="ChEBI" id="CHEBI:30616"/>
    </ligand>
</feature>
<dbReference type="AlphaFoldDB" id="A0A918KSW8"/>
<dbReference type="Gene3D" id="3.40.50.300">
    <property type="entry name" value="P-loop containing nucleotide triphosphate hydrolases"/>
    <property type="match status" value="1"/>
</dbReference>
<dbReference type="InterPro" id="IPR013317">
    <property type="entry name" value="DnaA_dom"/>
</dbReference>
<name>A0A918KSW8_9PROT</name>
<dbReference type="InterPro" id="IPR010921">
    <property type="entry name" value="Trp_repressor/repl_initiator"/>
</dbReference>
<keyword evidence="3 8" id="KW-0235">DNA replication</keyword>
<keyword evidence="7 8" id="KW-0238">DNA-binding</keyword>
<dbReference type="GO" id="GO:0003688">
    <property type="term" value="F:DNA replication origin binding"/>
    <property type="evidence" value="ECO:0007669"/>
    <property type="project" value="UniProtKB-UniRule"/>
</dbReference>
<dbReference type="GO" id="GO:0006270">
    <property type="term" value="P:DNA replication initiation"/>
    <property type="evidence" value="ECO:0007669"/>
    <property type="project" value="UniProtKB-UniRule"/>
</dbReference>
<dbReference type="SMART" id="SM00382">
    <property type="entry name" value="AAA"/>
    <property type="match status" value="1"/>
</dbReference>
<dbReference type="CDD" id="cd00009">
    <property type="entry name" value="AAA"/>
    <property type="match status" value="1"/>
</dbReference>
<dbReference type="SMART" id="SM00760">
    <property type="entry name" value="Bac_DnaA_C"/>
    <property type="match status" value="1"/>
</dbReference>
<dbReference type="Gene3D" id="1.10.8.60">
    <property type="match status" value="1"/>
</dbReference>
<dbReference type="Pfam" id="PF00308">
    <property type="entry name" value="Bac_DnaA"/>
    <property type="match status" value="1"/>
</dbReference>
<accession>A0A918KSW8</accession>
<keyword evidence="5 8" id="KW-0067">ATP-binding</keyword>
<comment type="domain">
    <text evidence="8">Domain I is involved in oligomerization and binding regulators, domain II is flexibile and of varying length in different bacteria, domain III forms the AAA+ region, while domain IV binds dsDNA.</text>
</comment>
<evidence type="ECO:0000256" key="2">
    <source>
        <dbReference type="ARBA" id="ARBA00022490"/>
    </source>
</evidence>
<evidence type="ECO:0000313" key="15">
    <source>
        <dbReference type="EMBL" id="GGX74764.1"/>
    </source>
</evidence>
<feature type="compositionally biased region" description="Low complexity" evidence="12">
    <location>
        <begin position="119"/>
        <end position="131"/>
    </location>
</feature>
<dbReference type="GO" id="GO:0006275">
    <property type="term" value="P:regulation of DNA replication"/>
    <property type="evidence" value="ECO:0007669"/>
    <property type="project" value="UniProtKB-UniRule"/>
</dbReference>
<dbReference type="Gene3D" id="1.10.1750.10">
    <property type="match status" value="1"/>
</dbReference>
<feature type="domain" description="AAA+ ATPase" evidence="13">
    <location>
        <begin position="193"/>
        <end position="357"/>
    </location>
</feature>
<dbReference type="GO" id="GO:0005737">
    <property type="term" value="C:cytoplasm"/>
    <property type="evidence" value="ECO:0007669"/>
    <property type="project" value="UniProtKB-SubCell"/>
</dbReference>
<dbReference type="NCBIfam" id="TIGR00362">
    <property type="entry name" value="DnaA"/>
    <property type="match status" value="1"/>
</dbReference>
<evidence type="ECO:0000256" key="6">
    <source>
        <dbReference type="ARBA" id="ARBA00023121"/>
    </source>
</evidence>
<dbReference type="InterPro" id="IPR038454">
    <property type="entry name" value="DnaA_N_sf"/>
</dbReference>
<dbReference type="Gene3D" id="3.30.300.180">
    <property type="match status" value="1"/>
</dbReference>
<evidence type="ECO:0000256" key="8">
    <source>
        <dbReference type="HAMAP-Rule" id="MF_00377"/>
    </source>
</evidence>
<dbReference type="PROSITE" id="PS01008">
    <property type="entry name" value="DNAA"/>
    <property type="match status" value="1"/>
</dbReference>
<dbReference type="InterPro" id="IPR001957">
    <property type="entry name" value="Chromosome_initiator_DnaA"/>
</dbReference>
<dbReference type="InterPro" id="IPR003593">
    <property type="entry name" value="AAA+_ATPase"/>
</dbReference>
<feature type="binding site" evidence="8">
    <location>
        <position position="208"/>
    </location>
    <ligand>
        <name>ATP</name>
        <dbReference type="ChEBI" id="CHEBI:30616"/>
    </ligand>
</feature>
<evidence type="ECO:0000259" key="14">
    <source>
        <dbReference type="SMART" id="SM00760"/>
    </source>
</evidence>
<evidence type="ECO:0000256" key="9">
    <source>
        <dbReference type="NCBIfam" id="TIGR00362"/>
    </source>
</evidence>
<gene>
    <name evidence="8 15" type="primary">dnaA</name>
    <name evidence="15" type="ORF">GCM10011309_26170</name>
</gene>
<dbReference type="GO" id="GO:0005524">
    <property type="term" value="F:ATP binding"/>
    <property type="evidence" value="ECO:0007669"/>
    <property type="project" value="UniProtKB-UniRule"/>
</dbReference>
<feature type="binding site" evidence="8">
    <location>
        <position position="206"/>
    </location>
    <ligand>
        <name>ATP</name>
        <dbReference type="ChEBI" id="CHEBI:30616"/>
    </ligand>
</feature>
<dbReference type="GO" id="GO:0005886">
    <property type="term" value="C:plasma membrane"/>
    <property type="evidence" value="ECO:0007669"/>
    <property type="project" value="TreeGrafter"/>
</dbReference>
<dbReference type="InterPro" id="IPR024633">
    <property type="entry name" value="DnaA_N_dom"/>
</dbReference>
<keyword evidence="16" id="KW-1185">Reference proteome</keyword>
<feature type="binding site" evidence="8">
    <location>
        <position position="204"/>
    </location>
    <ligand>
        <name>ATP</name>
        <dbReference type="ChEBI" id="CHEBI:30616"/>
    </ligand>
</feature>
<dbReference type="RefSeq" id="WP_189586968.1">
    <property type="nucleotide sequence ID" value="NZ_BMYV01000003.1"/>
</dbReference>
<feature type="region of interest" description="Disordered" evidence="12">
    <location>
        <begin position="112"/>
        <end position="160"/>
    </location>
</feature>
<evidence type="ECO:0000256" key="7">
    <source>
        <dbReference type="ARBA" id="ARBA00023125"/>
    </source>
</evidence>
<evidence type="ECO:0000256" key="10">
    <source>
        <dbReference type="RuleBase" id="RU000577"/>
    </source>
</evidence>
<dbReference type="InterPro" id="IPR020591">
    <property type="entry name" value="Chromosome_initiator_DnaA-like"/>
</dbReference>
<dbReference type="Pfam" id="PF11638">
    <property type="entry name" value="DnaA_N"/>
    <property type="match status" value="1"/>
</dbReference>